<dbReference type="KEGG" id="gtr:GLOTRDRAFT_97063"/>
<organism evidence="2 3">
    <name type="scientific">Gloeophyllum trabeum (strain ATCC 11539 / FP-39264 / Madison 617)</name>
    <name type="common">Brown rot fungus</name>
    <dbReference type="NCBI Taxonomy" id="670483"/>
    <lineage>
        <taxon>Eukaryota</taxon>
        <taxon>Fungi</taxon>
        <taxon>Dikarya</taxon>
        <taxon>Basidiomycota</taxon>
        <taxon>Agaricomycotina</taxon>
        <taxon>Agaricomycetes</taxon>
        <taxon>Gloeophyllales</taxon>
        <taxon>Gloeophyllaceae</taxon>
        <taxon>Gloeophyllum</taxon>
    </lineage>
</organism>
<evidence type="ECO:0000313" key="2">
    <source>
        <dbReference type="EMBL" id="EPQ50451.1"/>
    </source>
</evidence>
<proteinExistence type="predicted"/>
<dbReference type="HOGENOM" id="CLU_2291997_0_0_1"/>
<protein>
    <submittedName>
        <fullName evidence="2">Uncharacterized protein</fullName>
    </submittedName>
</protein>
<accession>S7PRG7</accession>
<dbReference type="AlphaFoldDB" id="S7PRG7"/>
<dbReference type="RefSeq" id="XP_007871164.1">
    <property type="nucleotide sequence ID" value="XM_007872973.1"/>
</dbReference>
<feature type="compositionally biased region" description="Polar residues" evidence="1">
    <location>
        <begin position="1"/>
        <end position="10"/>
    </location>
</feature>
<feature type="region of interest" description="Disordered" evidence="1">
    <location>
        <begin position="1"/>
        <end position="101"/>
    </location>
</feature>
<dbReference type="EMBL" id="KB469316">
    <property type="protein sequence ID" value="EPQ50451.1"/>
    <property type="molecule type" value="Genomic_DNA"/>
</dbReference>
<evidence type="ECO:0000256" key="1">
    <source>
        <dbReference type="SAM" id="MobiDB-lite"/>
    </source>
</evidence>
<keyword evidence="3" id="KW-1185">Reference proteome</keyword>
<sequence>MSQSEYTNPTVEYEEAQRIQRPAQSSSAEEAEAGQKLVPRPEDVTSFETEVQPDPSIGTGRSSGGKGQGAHGNQGRPGRMIDERGERKLESKISGGMADQR</sequence>
<evidence type="ECO:0000313" key="3">
    <source>
        <dbReference type="Proteomes" id="UP000030669"/>
    </source>
</evidence>
<feature type="compositionally biased region" description="Gly residues" evidence="1">
    <location>
        <begin position="61"/>
        <end position="72"/>
    </location>
</feature>
<dbReference type="GeneID" id="19309943"/>
<gene>
    <name evidence="2" type="ORF">GLOTRDRAFT_97063</name>
</gene>
<reference evidence="2 3" key="1">
    <citation type="journal article" date="2012" name="Science">
        <title>The Paleozoic origin of enzymatic lignin decomposition reconstructed from 31 fungal genomes.</title>
        <authorList>
            <person name="Floudas D."/>
            <person name="Binder M."/>
            <person name="Riley R."/>
            <person name="Barry K."/>
            <person name="Blanchette R.A."/>
            <person name="Henrissat B."/>
            <person name="Martinez A.T."/>
            <person name="Otillar R."/>
            <person name="Spatafora J.W."/>
            <person name="Yadav J.S."/>
            <person name="Aerts A."/>
            <person name="Benoit I."/>
            <person name="Boyd A."/>
            <person name="Carlson A."/>
            <person name="Copeland A."/>
            <person name="Coutinho P.M."/>
            <person name="de Vries R.P."/>
            <person name="Ferreira P."/>
            <person name="Findley K."/>
            <person name="Foster B."/>
            <person name="Gaskell J."/>
            <person name="Glotzer D."/>
            <person name="Gorecki P."/>
            <person name="Heitman J."/>
            <person name="Hesse C."/>
            <person name="Hori C."/>
            <person name="Igarashi K."/>
            <person name="Jurgens J.A."/>
            <person name="Kallen N."/>
            <person name="Kersten P."/>
            <person name="Kohler A."/>
            <person name="Kuees U."/>
            <person name="Kumar T.K.A."/>
            <person name="Kuo A."/>
            <person name="LaButti K."/>
            <person name="Larrondo L.F."/>
            <person name="Lindquist E."/>
            <person name="Ling A."/>
            <person name="Lombard V."/>
            <person name="Lucas S."/>
            <person name="Lundell T."/>
            <person name="Martin R."/>
            <person name="McLaughlin D.J."/>
            <person name="Morgenstern I."/>
            <person name="Morin E."/>
            <person name="Murat C."/>
            <person name="Nagy L.G."/>
            <person name="Nolan M."/>
            <person name="Ohm R.A."/>
            <person name="Patyshakuliyeva A."/>
            <person name="Rokas A."/>
            <person name="Ruiz-Duenas F.J."/>
            <person name="Sabat G."/>
            <person name="Salamov A."/>
            <person name="Samejima M."/>
            <person name="Schmutz J."/>
            <person name="Slot J.C."/>
            <person name="St John F."/>
            <person name="Stenlid J."/>
            <person name="Sun H."/>
            <person name="Sun S."/>
            <person name="Syed K."/>
            <person name="Tsang A."/>
            <person name="Wiebenga A."/>
            <person name="Young D."/>
            <person name="Pisabarro A."/>
            <person name="Eastwood D.C."/>
            <person name="Martin F."/>
            <person name="Cullen D."/>
            <person name="Grigoriev I.V."/>
            <person name="Hibbett D.S."/>
        </authorList>
    </citation>
    <scope>NUCLEOTIDE SEQUENCE [LARGE SCALE GENOMIC DNA]</scope>
    <source>
        <strain evidence="2 3">ATCC 11539</strain>
    </source>
</reference>
<dbReference type="Proteomes" id="UP000030669">
    <property type="component" value="Unassembled WGS sequence"/>
</dbReference>
<feature type="compositionally biased region" description="Basic and acidic residues" evidence="1">
    <location>
        <begin position="79"/>
        <end position="91"/>
    </location>
</feature>
<name>S7PRG7_GLOTA</name>